<dbReference type="Gene3D" id="3.40.50.300">
    <property type="entry name" value="P-loop containing nucleotide triphosphate hydrolases"/>
    <property type="match status" value="2"/>
</dbReference>
<evidence type="ECO:0000313" key="12">
    <source>
        <dbReference type="EMBL" id="TWT65086.1"/>
    </source>
</evidence>
<keyword evidence="8" id="KW-0051">Antiviral defense</keyword>
<reference evidence="12 13" key="1">
    <citation type="submission" date="2019-02" db="EMBL/GenBank/DDBJ databases">
        <title>Deep-cultivation of Planctomycetes and their phenomic and genomic characterization uncovers novel biology.</title>
        <authorList>
            <person name="Wiegand S."/>
            <person name="Jogler M."/>
            <person name="Boedeker C."/>
            <person name="Pinto D."/>
            <person name="Vollmers J."/>
            <person name="Rivas-Marin E."/>
            <person name="Kohn T."/>
            <person name="Peeters S.H."/>
            <person name="Heuer A."/>
            <person name="Rast P."/>
            <person name="Oberbeckmann S."/>
            <person name="Bunk B."/>
            <person name="Jeske O."/>
            <person name="Meyerdierks A."/>
            <person name="Storesund J.E."/>
            <person name="Kallscheuer N."/>
            <person name="Luecker S."/>
            <person name="Lage O.M."/>
            <person name="Pohl T."/>
            <person name="Merkel B.J."/>
            <person name="Hornburger P."/>
            <person name="Mueller R.-W."/>
            <person name="Bruemmer F."/>
            <person name="Labrenz M."/>
            <person name="Spormann A.M."/>
            <person name="Op Den Camp H."/>
            <person name="Overmann J."/>
            <person name="Amann R."/>
            <person name="Jetten M.S.M."/>
            <person name="Mascher T."/>
            <person name="Medema M.H."/>
            <person name="Devos D.P."/>
            <person name="Kaster A.-K."/>
            <person name="Ovreas L."/>
            <person name="Rohde M."/>
            <person name="Galperin M.Y."/>
            <person name="Jogler C."/>
        </authorList>
    </citation>
    <scope>NUCLEOTIDE SEQUENCE [LARGE SCALE GENOMIC DNA]</scope>
    <source>
        <strain evidence="12 13">CA85</strain>
    </source>
</reference>
<dbReference type="InterPro" id="IPR013444">
    <property type="entry name" value="Helicase_Cas3_CRISPR-ass_Anaes"/>
</dbReference>
<dbReference type="InterPro" id="IPR027417">
    <property type="entry name" value="P-loop_NTPase"/>
</dbReference>
<keyword evidence="6" id="KW-0347">Helicase</keyword>
<dbReference type="GO" id="GO:0051607">
    <property type="term" value="P:defense response to virus"/>
    <property type="evidence" value="ECO:0007669"/>
    <property type="project" value="UniProtKB-KW"/>
</dbReference>
<dbReference type="InterPro" id="IPR038257">
    <property type="entry name" value="CRISPR-assoc_Cas3_HD_sf"/>
</dbReference>
<comment type="similarity">
    <text evidence="1">In the N-terminal section; belongs to the CRISPR-associated nuclease Cas3-HD family.</text>
</comment>
<keyword evidence="7" id="KW-0067">ATP-binding</keyword>
<evidence type="ECO:0000256" key="8">
    <source>
        <dbReference type="ARBA" id="ARBA00023118"/>
    </source>
</evidence>
<evidence type="ECO:0000256" key="1">
    <source>
        <dbReference type="ARBA" id="ARBA00006847"/>
    </source>
</evidence>
<evidence type="ECO:0000256" key="7">
    <source>
        <dbReference type="ARBA" id="ARBA00022840"/>
    </source>
</evidence>
<evidence type="ECO:0000259" key="10">
    <source>
        <dbReference type="PROSITE" id="PS51192"/>
    </source>
</evidence>
<dbReference type="Proteomes" id="UP000318053">
    <property type="component" value="Unassembled WGS sequence"/>
</dbReference>
<dbReference type="NCBIfam" id="TIGR02621">
    <property type="entry name" value="cas3_GSU0051"/>
    <property type="match status" value="1"/>
</dbReference>
<keyword evidence="5" id="KW-0378">Hydrolase</keyword>
<dbReference type="InterPro" id="IPR054712">
    <property type="entry name" value="Cas3-like_dom"/>
</dbReference>
<keyword evidence="3" id="KW-0479">Metal-binding</keyword>
<evidence type="ECO:0000256" key="5">
    <source>
        <dbReference type="ARBA" id="ARBA00022801"/>
    </source>
</evidence>
<dbReference type="InterPro" id="IPR006935">
    <property type="entry name" value="Helicase/UvrB_N"/>
</dbReference>
<dbReference type="GO" id="GO:0005524">
    <property type="term" value="F:ATP binding"/>
    <property type="evidence" value="ECO:0007669"/>
    <property type="project" value="UniProtKB-KW"/>
</dbReference>
<comment type="similarity">
    <text evidence="2">In the central section; belongs to the CRISPR-associated helicase Cas3 family.</text>
</comment>
<dbReference type="EMBL" id="SJPK01000008">
    <property type="protein sequence ID" value="TWT65086.1"/>
    <property type="molecule type" value="Genomic_DNA"/>
</dbReference>
<dbReference type="InterPro" id="IPR014001">
    <property type="entry name" value="Helicase_ATP-bd"/>
</dbReference>
<evidence type="ECO:0000256" key="9">
    <source>
        <dbReference type="SAM" id="MobiDB-lite"/>
    </source>
</evidence>
<name>A0A5C5XPF0_9BACT</name>
<feature type="domain" description="Helicase ATP-binding" evidence="10">
    <location>
        <begin position="46"/>
        <end position="254"/>
    </location>
</feature>
<evidence type="ECO:0000256" key="3">
    <source>
        <dbReference type="ARBA" id="ARBA00022723"/>
    </source>
</evidence>
<dbReference type="Pfam" id="PF04851">
    <property type="entry name" value="ResIII"/>
    <property type="match status" value="1"/>
</dbReference>
<dbReference type="AlphaFoldDB" id="A0A5C5XPF0"/>
<dbReference type="Gene3D" id="1.10.3210.30">
    <property type="match status" value="1"/>
</dbReference>
<dbReference type="PROSITE" id="PS51643">
    <property type="entry name" value="HD_CAS3"/>
    <property type="match status" value="1"/>
</dbReference>
<dbReference type="GO" id="GO:0003677">
    <property type="term" value="F:DNA binding"/>
    <property type="evidence" value="ECO:0007669"/>
    <property type="project" value="InterPro"/>
</dbReference>
<protein>
    <submittedName>
        <fullName evidence="12">Type III restriction enzyme, res subunit</fullName>
    </submittedName>
</protein>
<dbReference type="GO" id="GO:0046872">
    <property type="term" value="F:metal ion binding"/>
    <property type="evidence" value="ECO:0007669"/>
    <property type="project" value="UniProtKB-KW"/>
</dbReference>
<dbReference type="Pfam" id="PF22590">
    <property type="entry name" value="Cas3-like_C_2"/>
    <property type="match status" value="1"/>
</dbReference>
<comment type="caution">
    <text evidence="12">The sequence shown here is derived from an EMBL/GenBank/DDBJ whole genome shotgun (WGS) entry which is preliminary data.</text>
</comment>
<feature type="domain" description="HD Cas3-type" evidence="11">
    <location>
        <begin position="785"/>
        <end position="955"/>
    </location>
</feature>
<sequence>MAGWLQGNLAGRQLEETNERMISLQEILGLSEPNEPFPWQNALLDRLTGRVGNRLVLDVPTGLGKTSVMAAWLVALASGADLPRRLVYVVDRRAVVDQATREAERLRDWVSTDRETSQLLGLQSDERLPISTLRGQFADNGQWLRNPSMPAIVIGTVDMIGSRLLFQGYGVSRKMRPYHAGFLGAGSLFIIDEAHLVPPFEALLERVVTPNEVLRGDRANDLLIPQSVLISLSATGRGVSENVLRIDDKDLQHPVAGKRLRAIKRLRLLKPENDNDDLVERLATEAWKLSGFGTVAKRIIVFCTRRTDAMKVEQAVAKLAKADKKQGIPARKIFQQLFVGSRRVRERQELEAWLEAHGFLAGSKAVIDAPAFVFATSAGEVGVDLDADHMVGDLVAYERMVQRFGRVNRRGEGEAEVHVLLQRDVPDKKEADALSKAQAKAERQRGAKDHEVVRQFELAPKYRAAMEALPLIEGESARDASPEALRQLKINANTDDRLASVLADATTPAPLRPQLTRPILDSWSMTSLEKHSARPFVAPWLRGWVDDEPQTTVVWRKYLPTLSSGCTNKQIADFFEAAPIHLTEKLETRSDEVFRWLLKRVDGITKLKEKPAKSTKPEELARLPKNDDVVAILVDRKGDVERRLTLDELRFDGGKSVQDEKKHFSRQLSSGTLVVDSRIGGLSGGLLDNKARITEPAEAADATDSNPWIRVAEDAQSNDIEPIPAFRIVDQSADELNEPTTSKQQDRVWRVCYRLPVQSSYEDEPSRFLVIEKYRQAVTNEESRSSIGVRTLEDHLADTEREVARLATTLGLSRELTLVFQIAARNHDHGKNCDRWQNAFSAPEEGRPYAKTLGPFRNSLLDGYRHEFGSLPLVKNDPDFSSLCEDRQDLTLHLVAAHHGFGRPIIRTDGCEDAPPSALAERVRDVALRFARLQQQWGPWGLAWLESILRAADHRASALVDEKEPTSKDINTEHPESIHG</sequence>
<dbReference type="PROSITE" id="PS51192">
    <property type="entry name" value="HELICASE_ATP_BIND_1"/>
    <property type="match status" value="1"/>
</dbReference>
<evidence type="ECO:0000259" key="11">
    <source>
        <dbReference type="PROSITE" id="PS51643"/>
    </source>
</evidence>
<dbReference type="GO" id="GO:0004386">
    <property type="term" value="F:helicase activity"/>
    <property type="evidence" value="ECO:0007669"/>
    <property type="project" value="UniProtKB-KW"/>
</dbReference>
<keyword evidence="4" id="KW-0547">Nucleotide-binding</keyword>
<evidence type="ECO:0000256" key="4">
    <source>
        <dbReference type="ARBA" id="ARBA00022741"/>
    </source>
</evidence>
<gene>
    <name evidence="12" type="ORF">CA85_34310</name>
</gene>
<dbReference type="InterPro" id="IPR006483">
    <property type="entry name" value="CRISPR-assoc_Cas3_HD"/>
</dbReference>
<evidence type="ECO:0000256" key="6">
    <source>
        <dbReference type="ARBA" id="ARBA00022806"/>
    </source>
</evidence>
<feature type="region of interest" description="Disordered" evidence="9">
    <location>
        <begin position="959"/>
        <end position="980"/>
    </location>
</feature>
<dbReference type="OrthoDB" id="9810236at2"/>
<keyword evidence="13" id="KW-1185">Reference proteome</keyword>
<evidence type="ECO:0000256" key="2">
    <source>
        <dbReference type="ARBA" id="ARBA00009046"/>
    </source>
</evidence>
<organism evidence="12 13">
    <name type="scientific">Allorhodopirellula solitaria</name>
    <dbReference type="NCBI Taxonomy" id="2527987"/>
    <lineage>
        <taxon>Bacteria</taxon>
        <taxon>Pseudomonadati</taxon>
        <taxon>Planctomycetota</taxon>
        <taxon>Planctomycetia</taxon>
        <taxon>Pirellulales</taxon>
        <taxon>Pirellulaceae</taxon>
        <taxon>Allorhodopirellula</taxon>
    </lineage>
</organism>
<dbReference type="SMART" id="SM00487">
    <property type="entry name" value="DEXDc"/>
    <property type="match status" value="1"/>
</dbReference>
<proteinExistence type="inferred from homology"/>
<dbReference type="SUPFAM" id="SSF52540">
    <property type="entry name" value="P-loop containing nucleoside triphosphate hydrolases"/>
    <property type="match status" value="1"/>
</dbReference>
<accession>A0A5C5XPF0</accession>
<evidence type="ECO:0000313" key="13">
    <source>
        <dbReference type="Proteomes" id="UP000318053"/>
    </source>
</evidence>
<dbReference type="GO" id="GO:0016787">
    <property type="term" value="F:hydrolase activity"/>
    <property type="evidence" value="ECO:0007669"/>
    <property type="project" value="UniProtKB-KW"/>
</dbReference>